<dbReference type="Pfam" id="PF00482">
    <property type="entry name" value="T2SSF"/>
    <property type="match status" value="2"/>
</dbReference>
<dbReference type="EMBL" id="JYNZ01000003">
    <property type="protein sequence ID" value="KXK26588.1"/>
    <property type="molecule type" value="Genomic_DNA"/>
</dbReference>
<dbReference type="GO" id="GO:0015628">
    <property type="term" value="P:protein secretion by the type II secretion system"/>
    <property type="evidence" value="ECO:0007669"/>
    <property type="project" value="TreeGrafter"/>
</dbReference>
<feature type="transmembrane region" description="Helical" evidence="8">
    <location>
        <begin position="168"/>
        <end position="191"/>
    </location>
</feature>
<evidence type="ECO:0000256" key="8">
    <source>
        <dbReference type="SAM" id="Phobius"/>
    </source>
</evidence>
<organism evidence="10 11">
    <name type="scientific">candidate division WS6 bacterium OLB20</name>
    <dbReference type="NCBI Taxonomy" id="1617426"/>
    <lineage>
        <taxon>Bacteria</taxon>
        <taxon>Candidatus Dojkabacteria</taxon>
    </lineage>
</organism>
<comment type="subcellular location">
    <subcellularLocation>
        <location evidence="1">Cell inner membrane</location>
        <topology evidence="1">Multi-pass membrane protein</topology>
    </subcellularLocation>
</comment>
<reference evidence="10 11" key="1">
    <citation type="submission" date="2015-02" db="EMBL/GenBank/DDBJ databases">
        <title>Improved understanding of the partial-nitritation anammox process through 23 genomes representing the majority of the microbial community.</title>
        <authorList>
            <person name="Speth D.R."/>
            <person name="In T Zandt M."/>
            <person name="Guerrero Cruz S."/>
            <person name="Jetten M.S."/>
            <person name="Dutilh B.E."/>
        </authorList>
    </citation>
    <scope>NUCLEOTIDE SEQUENCE [LARGE SCALE GENOMIC DNA]</scope>
    <source>
        <strain evidence="10">OLB20</strain>
    </source>
</reference>
<dbReference type="FunFam" id="1.20.81.30:FF:000001">
    <property type="entry name" value="Type II secretion system protein F"/>
    <property type="match status" value="1"/>
</dbReference>
<evidence type="ECO:0000256" key="1">
    <source>
        <dbReference type="ARBA" id="ARBA00004429"/>
    </source>
</evidence>
<evidence type="ECO:0000256" key="6">
    <source>
        <dbReference type="ARBA" id="ARBA00022989"/>
    </source>
</evidence>
<dbReference type="Gene3D" id="1.20.81.30">
    <property type="entry name" value="Type II secretion system (T2SS), domain F"/>
    <property type="match status" value="2"/>
</dbReference>
<feature type="domain" description="Type II secretion system protein GspF" evidence="9">
    <location>
        <begin position="69"/>
        <end position="192"/>
    </location>
</feature>
<dbReference type="InterPro" id="IPR042094">
    <property type="entry name" value="T2SS_GspF_sf"/>
</dbReference>
<dbReference type="PANTHER" id="PTHR30012">
    <property type="entry name" value="GENERAL SECRETION PATHWAY PROTEIN"/>
    <property type="match status" value="1"/>
</dbReference>
<evidence type="ECO:0000313" key="10">
    <source>
        <dbReference type="EMBL" id="KXK26588.1"/>
    </source>
</evidence>
<evidence type="ECO:0000256" key="5">
    <source>
        <dbReference type="ARBA" id="ARBA00022692"/>
    </source>
</evidence>
<dbReference type="PANTHER" id="PTHR30012:SF0">
    <property type="entry name" value="TYPE II SECRETION SYSTEM PROTEIN F-RELATED"/>
    <property type="match status" value="1"/>
</dbReference>
<evidence type="ECO:0000259" key="9">
    <source>
        <dbReference type="Pfam" id="PF00482"/>
    </source>
</evidence>
<evidence type="ECO:0000256" key="7">
    <source>
        <dbReference type="ARBA" id="ARBA00023136"/>
    </source>
</evidence>
<keyword evidence="3" id="KW-1003">Cell membrane</keyword>
<accession>A0A136LY52</accession>
<dbReference type="STRING" id="1617426.TR69_WS6001000594"/>
<feature type="transmembrane region" description="Helical" evidence="8">
    <location>
        <begin position="380"/>
        <end position="400"/>
    </location>
</feature>
<sequence>MPLFSYRATKPTGEQVAGERQAETREEIISMLHEQGLIVISIEQKIGFSFDNLGDIQIGGVPLTEKVIFTRQLATMLGAGLPVASALEILVEQTKFSGLKKQLTEVYKDVQSGLPLASSFGKHKAIFDELQLSLIEAGEKSGNLVEIITQIAEDMQKSSQLRGRVRGAMIYPAVILLAIIIVIIVLVVFMIPAVEDLYNDLSNGEAELPLITQALVTISDFFTNPLGLGVTIFVVVASIVGFRTYYNTDSGRKFVDKLLLRLPVFGDLQAKSQVLQMTRLLQMLIKSGIPIIDALKATGRSMGNVHFKLALFYAAQEVAKGQQIAGPLAKNKVVPLIVIKMIATGEETGALEKILGDLARFYEDQVEEITSNLTKLMEPLILLIVGGLVALLAVAVYLPIYNVANIV</sequence>
<evidence type="ECO:0000256" key="2">
    <source>
        <dbReference type="ARBA" id="ARBA00005745"/>
    </source>
</evidence>
<dbReference type="AlphaFoldDB" id="A0A136LY52"/>
<dbReference type="InterPro" id="IPR003004">
    <property type="entry name" value="GspF/PilC"/>
</dbReference>
<evidence type="ECO:0000256" key="3">
    <source>
        <dbReference type="ARBA" id="ARBA00022475"/>
    </source>
</evidence>
<feature type="transmembrane region" description="Helical" evidence="8">
    <location>
        <begin position="226"/>
        <end position="246"/>
    </location>
</feature>
<feature type="domain" description="Type II secretion system protein GspF" evidence="9">
    <location>
        <begin position="278"/>
        <end position="399"/>
    </location>
</feature>
<dbReference type="PRINTS" id="PR00812">
    <property type="entry name" value="BCTERIALGSPF"/>
</dbReference>
<keyword evidence="5 8" id="KW-0812">Transmembrane</keyword>
<evidence type="ECO:0000256" key="4">
    <source>
        <dbReference type="ARBA" id="ARBA00022519"/>
    </source>
</evidence>
<comment type="similarity">
    <text evidence="2">Belongs to the GSP F family.</text>
</comment>
<dbReference type="InterPro" id="IPR018076">
    <property type="entry name" value="T2SS_GspF_dom"/>
</dbReference>
<name>A0A136LY52_9BACT</name>
<keyword evidence="4" id="KW-0997">Cell inner membrane</keyword>
<comment type="caution">
    <text evidence="10">The sequence shown here is derived from an EMBL/GenBank/DDBJ whole genome shotgun (WGS) entry which is preliminary data.</text>
</comment>
<proteinExistence type="inferred from homology"/>
<gene>
    <name evidence="10" type="primary">epsF_2</name>
    <name evidence="10" type="ORF">TR69_WS6001000594</name>
</gene>
<keyword evidence="7 8" id="KW-0472">Membrane</keyword>
<protein>
    <submittedName>
        <fullName evidence="10">Type II secretion system protein F</fullName>
    </submittedName>
</protein>
<dbReference type="PATRIC" id="fig|1617426.3.peg.590"/>
<keyword evidence="6 8" id="KW-1133">Transmembrane helix</keyword>
<evidence type="ECO:0000313" key="11">
    <source>
        <dbReference type="Proteomes" id="UP000070457"/>
    </source>
</evidence>
<dbReference type="Proteomes" id="UP000070457">
    <property type="component" value="Unassembled WGS sequence"/>
</dbReference>
<dbReference type="GO" id="GO:0005886">
    <property type="term" value="C:plasma membrane"/>
    <property type="evidence" value="ECO:0007669"/>
    <property type="project" value="UniProtKB-SubCell"/>
</dbReference>